<keyword evidence="3" id="KW-1188">Viral release from host cell</keyword>
<evidence type="ECO:0000256" key="10">
    <source>
        <dbReference type="ARBA" id="ARBA00022759"/>
    </source>
</evidence>
<keyword evidence="26" id="KW-1185">Reference proteome</keyword>
<evidence type="ECO:0000256" key="22">
    <source>
        <dbReference type="ARBA" id="ARBA00049244"/>
    </source>
</evidence>
<evidence type="ECO:0000256" key="19">
    <source>
        <dbReference type="ARBA" id="ARBA00023172"/>
    </source>
</evidence>
<dbReference type="PROSITE" id="PS50994">
    <property type="entry name" value="INTEGRASE"/>
    <property type="match status" value="1"/>
</dbReference>
<dbReference type="Pfam" id="PF25597">
    <property type="entry name" value="SH3_retrovirus"/>
    <property type="match status" value="1"/>
</dbReference>
<evidence type="ECO:0000256" key="5">
    <source>
        <dbReference type="ARBA" id="ARBA00022695"/>
    </source>
</evidence>
<keyword evidence="5" id="KW-0548">Nucleotidyltransferase</keyword>
<feature type="domain" description="Integrase catalytic" evidence="24">
    <location>
        <begin position="429"/>
        <end position="606"/>
    </location>
</feature>
<evidence type="ECO:0000256" key="23">
    <source>
        <dbReference type="SAM" id="MobiDB-lite"/>
    </source>
</evidence>
<organism evidence="25 26">
    <name type="scientific">Austropuccinia psidii MF-1</name>
    <dbReference type="NCBI Taxonomy" id="1389203"/>
    <lineage>
        <taxon>Eukaryota</taxon>
        <taxon>Fungi</taxon>
        <taxon>Dikarya</taxon>
        <taxon>Basidiomycota</taxon>
        <taxon>Pucciniomycotina</taxon>
        <taxon>Pucciniomycetes</taxon>
        <taxon>Pucciniales</taxon>
        <taxon>Sphaerophragmiaceae</taxon>
        <taxon>Austropuccinia</taxon>
    </lineage>
</organism>
<dbReference type="GO" id="GO:0006310">
    <property type="term" value="P:DNA recombination"/>
    <property type="evidence" value="ECO:0007669"/>
    <property type="project" value="UniProtKB-KW"/>
</dbReference>
<proteinExistence type="predicted"/>
<reference evidence="25" key="1">
    <citation type="submission" date="2021-03" db="EMBL/GenBank/DDBJ databases">
        <title>Draft genome sequence of rust myrtle Austropuccinia psidii MF-1, a brazilian biotype.</title>
        <authorList>
            <person name="Quecine M.C."/>
            <person name="Pachon D.M.R."/>
            <person name="Bonatelli M.L."/>
            <person name="Correr F.H."/>
            <person name="Franceschini L.M."/>
            <person name="Leite T.F."/>
            <person name="Margarido G.R.A."/>
            <person name="Almeida C.A."/>
            <person name="Ferrarezi J.A."/>
            <person name="Labate C.A."/>
        </authorList>
    </citation>
    <scope>NUCLEOTIDE SEQUENCE</scope>
    <source>
        <strain evidence="25">MF-1</strain>
    </source>
</reference>
<dbReference type="Pfam" id="PF00665">
    <property type="entry name" value="rve"/>
    <property type="match status" value="1"/>
</dbReference>
<evidence type="ECO:0000256" key="12">
    <source>
        <dbReference type="ARBA" id="ARBA00022840"/>
    </source>
</evidence>
<dbReference type="Pfam" id="PF07727">
    <property type="entry name" value="RVT_2"/>
    <property type="match status" value="1"/>
</dbReference>
<protein>
    <recommendedName>
        <fullName evidence="24">Integrase catalytic domain-containing protein</fullName>
    </recommendedName>
</protein>
<accession>A0A9Q3F9R2</accession>
<evidence type="ECO:0000256" key="2">
    <source>
        <dbReference type="ARBA" id="ARBA00022578"/>
    </source>
</evidence>
<keyword evidence="13" id="KW-0460">Magnesium</keyword>
<keyword evidence="12" id="KW-0067">ATP-binding</keyword>
<evidence type="ECO:0000256" key="1">
    <source>
        <dbReference type="ARBA" id="ARBA00002180"/>
    </source>
</evidence>
<dbReference type="Pfam" id="PF22936">
    <property type="entry name" value="Pol_BBD"/>
    <property type="match status" value="1"/>
</dbReference>
<dbReference type="GO" id="GO:0003887">
    <property type="term" value="F:DNA-directed DNA polymerase activity"/>
    <property type="evidence" value="ECO:0007669"/>
    <property type="project" value="UniProtKB-KW"/>
</dbReference>
<keyword evidence="4" id="KW-0645">Protease</keyword>
<dbReference type="PANTHER" id="PTHR42648:SF11">
    <property type="entry name" value="TRANSPOSON TY4-P GAG-POL POLYPROTEIN"/>
    <property type="match status" value="1"/>
</dbReference>
<keyword evidence="17" id="KW-0239">DNA-directed DNA polymerase</keyword>
<evidence type="ECO:0000256" key="15">
    <source>
        <dbReference type="ARBA" id="ARBA00022908"/>
    </source>
</evidence>
<keyword evidence="17" id="KW-0808">Transferase</keyword>
<dbReference type="GO" id="GO:0032196">
    <property type="term" value="P:transposition"/>
    <property type="evidence" value="ECO:0007669"/>
    <property type="project" value="UniProtKB-KW"/>
</dbReference>
<evidence type="ECO:0000256" key="11">
    <source>
        <dbReference type="ARBA" id="ARBA00022801"/>
    </source>
</evidence>
<dbReference type="InterPro" id="IPR036397">
    <property type="entry name" value="RNaseH_sf"/>
</dbReference>
<dbReference type="SUPFAM" id="SSF56672">
    <property type="entry name" value="DNA/RNA polymerases"/>
    <property type="match status" value="1"/>
</dbReference>
<feature type="region of interest" description="Disordered" evidence="23">
    <location>
        <begin position="683"/>
        <end position="712"/>
    </location>
</feature>
<keyword evidence="10" id="KW-0255">Endonuclease</keyword>
<dbReference type="CDD" id="cd09272">
    <property type="entry name" value="RNase_HI_RT_Ty1"/>
    <property type="match status" value="1"/>
</dbReference>
<feature type="region of interest" description="Disordered" evidence="23">
    <location>
        <begin position="210"/>
        <end position="246"/>
    </location>
</feature>
<dbReference type="GO" id="GO:0005634">
    <property type="term" value="C:nucleus"/>
    <property type="evidence" value="ECO:0007669"/>
    <property type="project" value="UniProtKB-ARBA"/>
</dbReference>
<evidence type="ECO:0000256" key="21">
    <source>
        <dbReference type="ARBA" id="ARBA00048173"/>
    </source>
</evidence>
<keyword evidence="15" id="KW-0229">DNA integration</keyword>
<comment type="caution">
    <text evidence="25">The sequence shown here is derived from an EMBL/GenBank/DDBJ whole genome shotgun (WGS) entry which is preliminary data.</text>
</comment>
<keyword evidence="20" id="KW-0511">Multifunctional enzyme</keyword>
<evidence type="ECO:0000256" key="9">
    <source>
        <dbReference type="ARBA" id="ARBA00022750"/>
    </source>
</evidence>
<dbReference type="PANTHER" id="PTHR42648">
    <property type="entry name" value="TRANSPOSASE, PUTATIVE-RELATED"/>
    <property type="match status" value="1"/>
</dbReference>
<dbReference type="SUPFAM" id="SSF53098">
    <property type="entry name" value="Ribonuclease H-like"/>
    <property type="match status" value="1"/>
</dbReference>
<dbReference type="OrthoDB" id="3344688at2759"/>
<evidence type="ECO:0000259" key="24">
    <source>
        <dbReference type="PROSITE" id="PS50994"/>
    </source>
</evidence>
<dbReference type="GO" id="GO:0015074">
    <property type="term" value="P:DNA integration"/>
    <property type="evidence" value="ECO:0007669"/>
    <property type="project" value="UniProtKB-KW"/>
</dbReference>
<feature type="compositionally biased region" description="Acidic residues" evidence="23">
    <location>
        <begin position="683"/>
        <end position="703"/>
    </location>
</feature>
<comment type="function">
    <text evidence="1">The aspartyl protease (PR) mediates the proteolytic cleavages of the Gag and Gag-Pol polyproteins after assembly of the VLP.</text>
</comment>
<evidence type="ECO:0000256" key="8">
    <source>
        <dbReference type="ARBA" id="ARBA00022741"/>
    </source>
</evidence>
<gene>
    <name evidence="25" type="ORF">O181_076101</name>
</gene>
<evidence type="ECO:0000256" key="13">
    <source>
        <dbReference type="ARBA" id="ARBA00022842"/>
    </source>
</evidence>
<evidence type="ECO:0000256" key="6">
    <source>
        <dbReference type="ARBA" id="ARBA00022722"/>
    </source>
</evidence>
<dbReference type="Proteomes" id="UP000765509">
    <property type="component" value="Unassembled WGS sequence"/>
</dbReference>
<dbReference type="GO" id="GO:0003723">
    <property type="term" value="F:RNA binding"/>
    <property type="evidence" value="ECO:0007669"/>
    <property type="project" value="UniProtKB-KW"/>
</dbReference>
<evidence type="ECO:0000313" key="26">
    <source>
        <dbReference type="Proteomes" id="UP000765509"/>
    </source>
</evidence>
<dbReference type="GO" id="GO:0005524">
    <property type="term" value="F:ATP binding"/>
    <property type="evidence" value="ECO:0007669"/>
    <property type="project" value="UniProtKB-KW"/>
</dbReference>
<evidence type="ECO:0000256" key="16">
    <source>
        <dbReference type="ARBA" id="ARBA00022918"/>
    </source>
</evidence>
<evidence type="ECO:0000256" key="14">
    <source>
        <dbReference type="ARBA" id="ARBA00022884"/>
    </source>
</evidence>
<dbReference type="Gene3D" id="3.30.420.10">
    <property type="entry name" value="Ribonuclease H-like superfamily/Ribonuclease H"/>
    <property type="match status" value="1"/>
</dbReference>
<dbReference type="InterPro" id="IPR043502">
    <property type="entry name" value="DNA/RNA_pol_sf"/>
</dbReference>
<sequence>MPEKLGNNINHVPILDGQNFPLWSILIDVELSACGLQAVQLILSRLHPEIIVTVVNANTVKNAKLLWTKIHEKFASQTVTNRGRTWVRWECLRFNGNIEEYVKECSNILFDIAGIGITMPPDIMAYSILGKISRDSNAYDHVIDSMVLTMNASINPQLVLDKLSELLQHKNTKDTFQKGIKTEKMDSSALLTNSTEYPYKLTYVCRDGKHNPKNTTHKPENCWAEHPELRPSPRNKNKKKSSEAETHQTGFEALLSHQHSSPSSSSSLVIDCGATHHMFSDKKLFINLVQTPEEKISTSDPRSSLTCKGRGTVTIDINDEPITLHDCLYVPNITKNLVSLLDLCSKSITIIKNGTTFQLLNDKQELLKGQIVNKLMTVNFNQPRTPLSKISTNYTWHQRLGHPGNQALKSLGLKSLDETPCEVCVKGKMTHLPFKGHFSKTTGHLDCLHMDLVGPISPSSISGHRYILTIVDQHTSYKITCFLKNKSDTYEEFVKQQKLIETTQQRKIKKLVTDGGGEFINQQFKDLAEQNGFKHIVAPPYTPEHNGIAERANRTILDKARCLLLSSCLPNQYWAEAVNTATYLSNILPTPSKKNLSPYFLWTNQSPKLGPLGEEGVLLGFNNESSSYRILKCSDRKVYNSRHVVFFEKEFPMLKSNKESNIPFLTPSWDSLEEDKYFDCQEDMNEEQAEEESSILNEEDDSSNDDKHSSLESCLPPAVRRIKVIGPRHPTLINSDIREENILPYSRRPAALLTETDPLTYNKAIKSNNCEYWKKAIKKELQNMIDLNVWEEIAIQNSYKLIGTTWVFKTKRDGLNNIVEYKARLCAQGFSQTQGKDYSKTFAPTGRLNSLRTLISHASANNLSFEQLDIKSAFLNAPLEEDVYLAIPQGFDRDKRNVCLKLKKAIYGLKQAPLAWYRRLSSWLINFGFNISKADPCVFYLKSNEPIWLFLHVDDIGIFGKNLMSFKNAIELEFQTKLLGSAELMLGIKIVHEAKSITLTQSHYIDSLLESYGMTNCKPTATPLIPNSHLETASKEEQEQFLSLKVNYRSAIGSLSYLSTATRPDLSYSISALSQFLEKPGILHWKAFLHVLKYLKGTNDVGLIYEKNIKKPPVAYSDADWGNCRVTRRSVTGYLVLLHNNLIIWKTRKQPTVSLSSAEAEYKSLTDLTSELLWLKQFIQEINILPLTEAIQVHEDNQGCIDTANSDCNTNTRRMKHIDIQLHFVRDVIRENVIKLVYTPTTNMLADFLTKSISRTANSRAMKELRLLQMEDKGGVEIYDLSQSVSN</sequence>
<dbReference type="GO" id="GO:0003964">
    <property type="term" value="F:RNA-directed DNA polymerase activity"/>
    <property type="evidence" value="ECO:0007669"/>
    <property type="project" value="UniProtKB-KW"/>
</dbReference>
<evidence type="ECO:0000256" key="20">
    <source>
        <dbReference type="ARBA" id="ARBA00023268"/>
    </source>
</evidence>
<keyword evidence="11" id="KW-0378">Hydrolase</keyword>
<dbReference type="GO" id="GO:0004190">
    <property type="term" value="F:aspartic-type endopeptidase activity"/>
    <property type="evidence" value="ECO:0007669"/>
    <property type="project" value="UniProtKB-KW"/>
</dbReference>
<evidence type="ECO:0000256" key="4">
    <source>
        <dbReference type="ARBA" id="ARBA00022670"/>
    </source>
</evidence>
<dbReference type="InterPro" id="IPR054722">
    <property type="entry name" value="PolX-like_BBD"/>
</dbReference>
<dbReference type="EMBL" id="AVOT02041126">
    <property type="protein sequence ID" value="MBW0536386.1"/>
    <property type="molecule type" value="Genomic_DNA"/>
</dbReference>
<dbReference type="GO" id="GO:0006508">
    <property type="term" value="P:proteolysis"/>
    <property type="evidence" value="ECO:0007669"/>
    <property type="project" value="UniProtKB-KW"/>
</dbReference>
<dbReference type="Pfam" id="PF13976">
    <property type="entry name" value="gag_pre-integrs"/>
    <property type="match status" value="1"/>
</dbReference>
<dbReference type="InterPro" id="IPR001584">
    <property type="entry name" value="Integrase_cat-core"/>
</dbReference>
<evidence type="ECO:0000256" key="7">
    <source>
        <dbReference type="ARBA" id="ARBA00022723"/>
    </source>
</evidence>
<evidence type="ECO:0000256" key="17">
    <source>
        <dbReference type="ARBA" id="ARBA00022932"/>
    </source>
</evidence>
<keyword evidence="14" id="KW-0694">RNA-binding</keyword>
<evidence type="ECO:0000256" key="18">
    <source>
        <dbReference type="ARBA" id="ARBA00023113"/>
    </source>
</evidence>
<evidence type="ECO:0000256" key="3">
    <source>
        <dbReference type="ARBA" id="ARBA00022612"/>
    </source>
</evidence>
<keyword evidence="6" id="KW-0540">Nuclease</keyword>
<keyword evidence="18" id="KW-0917">Virion maturation</keyword>
<keyword evidence="7" id="KW-0479">Metal-binding</keyword>
<keyword evidence="16" id="KW-0695">RNA-directed DNA polymerase</keyword>
<evidence type="ECO:0000313" key="25">
    <source>
        <dbReference type="EMBL" id="MBW0536386.1"/>
    </source>
</evidence>
<comment type="catalytic activity">
    <reaction evidence="21">
        <text>DNA(n) + a 2'-deoxyribonucleoside 5'-triphosphate = DNA(n+1) + diphosphate</text>
        <dbReference type="Rhea" id="RHEA:22508"/>
        <dbReference type="Rhea" id="RHEA-COMP:17339"/>
        <dbReference type="Rhea" id="RHEA-COMP:17340"/>
        <dbReference type="ChEBI" id="CHEBI:33019"/>
        <dbReference type="ChEBI" id="CHEBI:61560"/>
        <dbReference type="ChEBI" id="CHEBI:173112"/>
        <dbReference type="EC" id="2.7.7.49"/>
    </reaction>
</comment>
<dbReference type="GO" id="GO:0046872">
    <property type="term" value="F:metal ion binding"/>
    <property type="evidence" value="ECO:0007669"/>
    <property type="project" value="UniProtKB-KW"/>
</dbReference>
<feature type="compositionally biased region" description="Basic and acidic residues" evidence="23">
    <location>
        <begin position="217"/>
        <end position="231"/>
    </location>
</feature>
<keyword evidence="9" id="KW-0064">Aspartyl protease</keyword>
<dbReference type="InterPro" id="IPR013103">
    <property type="entry name" value="RVT_2"/>
</dbReference>
<dbReference type="InterPro" id="IPR025724">
    <property type="entry name" value="GAG-pre-integrase_dom"/>
</dbReference>
<comment type="catalytic activity">
    <reaction evidence="22">
        <text>DNA(n) + a 2'-deoxyribonucleoside 5'-triphosphate = DNA(n+1) + diphosphate</text>
        <dbReference type="Rhea" id="RHEA:22508"/>
        <dbReference type="Rhea" id="RHEA-COMP:17339"/>
        <dbReference type="Rhea" id="RHEA-COMP:17340"/>
        <dbReference type="ChEBI" id="CHEBI:33019"/>
        <dbReference type="ChEBI" id="CHEBI:61560"/>
        <dbReference type="ChEBI" id="CHEBI:173112"/>
        <dbReference type="EC" id="2.7.7.7"/>
    </reaction>
</comment>
<dbReference type="InterPro" id="IPR057670">
    <property type="entry name" value="SH3_retrovirus"/>
</dbReference>
<dbReference type="GO" id="GO:0004519">
    <property type="term" value="F:endonuclease activity"/>
    <property type="evidence" value="ECO:0007669"/>
    <property type="project" value="UniProtKB-KW"/>
</dbReference>
<name>A0A9Q3F9R2_9BASI</name>
<dbReference type="InterPro" id="IPR039537">
    <property type="entry name" value="Retrotran_Ty1/copia-like"/>
</dbReference>
<keyword evidence="2" id="KW-0815">Transposition</keyword>
<dbReference type="InterPro" id="IPR012337">
    <property type="entry name" value="RNaseH-like_sf"/>
</dbReference>
<keyword evidence="8" id="KW-0547">Nucleotide-binding</keyword>
<keyword evidence="19" id="KW-0233">DNA recombination</keyword>